<dbReference type="RefSeq" id="WP_154660401.1">
    <property type="nucleotide sequence ID" value="NZ_AUBI01000019.1"/>
</dbReference>
<dbReference type="AlphaFoldDB" id="A0A511XED5"/>
<evidence type="ECO:0000313" key="2">
    <source>
        <dbReference type="EMBL" id="GEN61309.1"/>
    </source>
</evidence>
<keyword evidence="1" id="KW-0812">Transmembrane</keyword>
<keyword evidence="1" id="KW-1133">Transmembrane helix</keyword>
<dbReference type="Proteomes" id="UP000321635">
    <property type="component" value="Unassembled WGS sequence"/>
</dbReference>
<gene>
    <name evidence="2" type="ORF">ANI02nite_31930</name>
</gene>
<name>A0A511XED5_9PROT</name>
<reference evidence="2 3" key="1">
    <citation type="submission" date="2019-07" db="EMBL/GenBank/DDBJ databases">
        <title>Whole genome shotgun sequence of Acetobacter nitrogenifigens NBRC 105050.</title>
        <authorList>
            <person name="Hosoyama A."/>
            <person name="Uohara A."/>
            <person name="Ohji S."/>
            <person name="Ichikawa N."/>
        </authorList>
    </citation>
    <scope>NUCLEOTIDE SEQUENCE [LARGE SCALE GENOMIC DNA]</scope>
    <source>
        <strain evidence="2 3">NBRC 105050</strain>
    </source>
</reference>
<evidence type="ECO:0000256" key="1">
    <source>
        <dbReference type="SAM" id="Phobius"/>
    </source>
</evidence>
<accession>A0A511XED5</accession>
<keyword evidence="3" id="KW-1185">Reference proteome</keyword>
<organism evidence="2 3">
    <name type="scientific">Acetobacter nitrogenifigens DSM 23921 = NBRC 105050</name>
    <dbReference type="NCBI Taxonomy" id="1120919"/>
    <lineage>
        <taxon>Bacteria</taxon>
        <taxon>Pseudomonadati</taxon>
        <taxon>Pseudomonadota</taxon>
        <taxon>Alphaproteobacteria</taxon>
        <taxon>Acetobacterales</taxon>
        <taxon>Acetobacteraceae</taxon>
        <taxon>Acetobacter</taxon>
    </lineage>
</organism>
<dbReference type="EMBL" id="BJYF01000032">
    <property type="protein sequence ID" value="GEN61309.1"/>
    <property type="molecule type" value="Genomic_DNA"/>
</dbReference>
<keyword evidence="1" id="KW-0472">Membrane</keyword>
<sequence>MRQYMPGLLDGAALDSSRIPFRVYMYWDQNPPTEIQENFDYHRQIQGLDYQVFNKDHATEWLYQNYGVEARGLFLGARHPAEAADFLRVHIMQLYGGWWLVAGGWWLVAGGWWLTPISGSGMKKALTSCANKLHRTFCC</sequence>
<evidence type="ECO:0000313" key="3">
    <source>
        <dbReference type="Proteomes" id="UP000321635"/>
    </source>
</evidence>
<proteinExistence type="predicted"/>
<protein>
    <submittedName>
        <fullName evidence="2">Uncharacterized protein</fullName>
    </submittedName>
</protein>
<comment type="caution">
    <text evidence="2">The sequence shown here is derived from an EMBL/GenBank/DDBJ whole genome shotgun (WGS) entry which is preliminary data.</text>
</comment>
<feature type="transmembrane region" description="Helical" evidence="1">
    <location>
        <begin position="96"/>
        <end position="114"/>
    </location>
</feature>